<proteinExistence type="predicted"/>
<evidence type="ECO:0000313" key="3">
    <source>
        <dbReference type="Proteomes" id="UP000247591"/>
    </source>
</evidence>
<dbReference type="AlphaFoldDB" id="A0A318RML0"/>
<feature type="transmembrane region" description="Helical" evidence="1">
    <location>
        <begin position="84"/>
        <end position="106"/>
    </location>
</feature>
<dbReference type="PANTHER" id="PTHR37309:SF1">
    <property type="entry name" value="SLR0284 PROTEIN"/>
    <property type="match status" value="1"/>
</dbReference>
<feature type="transmembrane region" description="Helical" evidence="1">
    <location>
        <begin position="51"/>
        <end position="72"/>
    </location>
</feature>
<feature type="transmembrane region" description="Helical" evidence="1">
    <location>
        <begin position="118"/>
        <end position="140"/>
    </location>
</feature>
<keyword evidence="1" id="KW-1133">Transmembrane helix</keyword>
<keyword evidence="3" id="KW-1185">Reference proteome</keyword>
<evidence type="ECO:0000313" key="2">
    <source>
        <dbReference type="EMBL" id="PYE15856.1"/>
    </source>
</evidence>
<protein>
    <submittedName>
        <fullName evidence="2">Putative membrane protein</fullName>
    </submittedName>
</protein>
<dbReference type="PANTHER" id="PTHR37309">
    <property type="entry name" value="SLR0284 PROTEIN"/>
    <property type="match status" value="1"/>
</dbReference>
<name>A0A318RML0_WILLI</name>
<accession>A0A318RML0</accession>
<dbReference type="EMBL" id="QJSP01000009">
    <property type="protein sequence ID" value="PYE15856.1"/>
    <property type="molecule type" value="Genomic_DNA"/>
</dbReference>
<dbReference type="InterPro" id="IPR007165">
    <property type="entry name" value="Phage_holin_4_2"/>
</dbReference>
<gene>
    <name evidence="2" type="ORF">DFR67_10984</name>
</gene>
<dbReference type="Proteomes" id="UP000247591">
    <property type="component" value="Unassembled WGS sequence"/>
</dbReference>
<dbReference type="Pfam" id="PF04020">
    <property type="entry name" value="Phage_holin_4_2"/>
    <property type="match status" value="1"/>
</dbReference>
<evidence type="ECO:0000256" key="1">
    <source>
        <dbReference type="SAM" id="Phobius"/>
    </source>
</evidence>
<keyword evidence="1" id="KW-0472">Membrane</keyword>
<comment type="caution">
    <text evidence="2">The sequence shown here is derived from an EMBL/GenBank/DDBJ whole genome shotgun (WGS) entry which is preliminary data.</text>
</comment>
<feature type="transmembrane region" description="Helical" evidence="1">
    <location>
        <begin position="21"/>
        <end position="45"/>
    </location>
</feature>
<organism evidence="2 3">
    <name type="scientific">Williamsia limnetica</name>
    <dbReference type="NCBI Taxonomy" id="882452"/>
    <lineage>
        <taxon>Bacteria</taxon>
        <taxon>Bacillati</taxon>
        <taxon>Actinomycetota</taxon>
        <taxon>Actinomycetes</taxon>
        <taxon>Mycobacteriales</taxon>
        <taxon>Nocardiaceae</taxon>
        <taxon>Williamsia</taxon>
    </lineage>
</organism>
<reference evidence="2 3" key="1">
    <citation type="submission" date="2018-06" db="EMBL/GenBank/DDBJ databases">
        <title>Genomic Encyclopedia of Type Strains, Phase IV (KMG-IV): sequencing the most valuable type-strain genomes for metagenomic binning, comparative biology and taxonomic classification.</title>
        <authorList>
            <person name="Goeker M."/>
        </authorList>
    </citation>
    <scope>NUCLEOTIDE SEQUENCE [LARGE SCALE GENOMIC DNA]</scope>
    <source>
        <strain evidence="2 3">DSM 45521</strain>
    </source>
</reference>
<sequence length="148" mass="15898">MRSGQPFSPAVHTTTILRMVFAARLLINAVAIWIAAALVGGISIATDGRDTGAQILVVLFIALVFTIVNTAIKPIVQLLSLPLLILTLGLFTLVINALMLLLTAWVTETTDFGLSVDGFWTAVWGSIVISIVNFLLGVLVPDRDRADR</sequence>
<keyword evidence="1" id="KW-0812">Transmembrane</keyword>